<dbReference type="PROSITE" id="PS51257">
    <property type="entry name" value="PROKAR_LIPOPROTEIN"/>
    <property type="match status" value="1"/>
</dbReference>
<evidence type="ECO:0000313" key="1">
    <source>
        <dbReference type="EMBL" id="MRX77790.1"/>
    </source>
</evidence>
<dbReference type="RefSeq" id="WP_154282204.1">
    <property type="nucleotide sequence ID" value="NZ_JBHUJQ010000001.1"/>
</dbReference>
<proteinExistence type="predicted"/>
<comment type="caution">
    <text evidence="1">The sequence shown here is derived from an EMBL/GenBank/DDBJ whole genome shotgun (WGS) entry which is preliminary data.</text>
</comment>
<dbReference type="OrthoDB" id="760772at2"/>
<protein>
    <recommendedName>
        <fullName evidence="3">Lipocalin-like domain-containing protein</fullName>
    </recommendedName>
</protein>
<evidence type="ECO:0008006" key="3">
    <source>
        <dbReference type="Google" id="ProtNLM"/>
    </source>
</evidence>
<sequence length="152" mass="17009">MKKYLLFLLIIALFISCKKDKINESASASVTGKWSTGGYELVLYDAAGQIVSHGIADAIRTYWTFDQSQIKVSYDLRADVITSGYKVVNKMDGVFLLIDNTNVAAQTEWKIESQTDQYMSISSIITDQAFLNYGPNKKASRGVKTIYLVLEK</sequence>
<gene>
    <name evidence="1" type="ORF">GJU39_17030</name>
</gene>
<keyword evidence="2" id="KW-1185">Reference proteome</keyword>
<dbReference type="AlphaFoldDB" id="A0A7K0G311"/>
<evidence type="ECO:0000313" key="2">
    <source>
        <dbReference type="Proteomes" id="UP000487757"/>
    </source>
</evidence>
<accession>A0A7K0G311</accession>
<organism evidence="1 2">
    <name type="scientific">Pedobacter petrophilus</name>
    <dbReference type="NCBI Taxonomy" id="1908241"/>
    <lineage>
        <taxon>Bacteria</taxon>
        <taxon>Pseudomonadati</taxon>
        <taxon>Bacteroidota</taxon>
        <taxon>Sphingobacteriia</taxon>
        <taxon>Sphingobacteriales</taxon>
        <taxon>Sphingobacteriaceae</taxon>
        <taxon>Pedobacter</taxon>
    </lineage>
</organism>
<dbReference type="EMBL" id="WKKH01000031">
    <property type="protein sequence ID" value="MRX77790.1"/>
    <property type="molecule type" value="Genomic_DNA"/>
</dbReference>
<dbReference type="Proteomes" id="UP000487757">
    <property type="component" value="Unassembled WGS sequence"/>
</dbReference>
<reference evidence="1 2" key="1">
    <citation type="submission" date="2019-11" db="EMBL/GenBank/DDBJ databases">
        <title>Pedobacter petrophilus genome.</title>
        <authorList>
            <person name="Feldbauer M.J."/>
            <person name="Newman J.D."/>
        </authorList>
    </citation>
    <scope>NUCLEOTIDE SEQUENCE [LARGE SCALE GENOMIC DNA]</scope>
    <source>
        <strain evidence="1 2">LMG 29686</strain>
    </source>
</reference>
<name>A0A7K0G311_9SPHI</name>